<dbReference type="GO" id="GO:0006612">
    <property type="term" value="P:protein targeting to membrane"/>
    <property type="evidence" value="ECO:0007669"/>
    <property type="project" value="TreeGrafter"/>
</dbReference>
<feature type="region of interest" description="Disordered" evidence="12">
    <location>
        <begin position="44"/>
        <end position="71"/>
    </location>
</feature>
<keyword evidence="3 11" id="KW-0812">Transmembrane</keyword>
<feature type="transmembrane region" description="Helical" evidence="11">
    <location>
        <begin position="192"/>
        <end position="210"/>
    </location>
</feature>
<dbReference type="Proteomes" id="UP000027361">
    <property type="component" value="Unassembled WGS sequence"/>
</dbReference>
<evidence type="ECO:0000256" key="1">
    <source>
        <dbReference type="ARBA" id="ARBA00004141"/>
    </source>
</evidence>
<comment type="subcellular location">
    <subcellularLocation>
        <location evidence="1">Membrane</location>
        <topology evidence="1">Multi-pass membrane protein</topology>
    </subcellularLocation>
</comment>
<dbReference type="InParanoid" id="A0A066WP28"/>
<feature type="compositionally biased region" description="Low complexity" evidence="12">
    <location>
        <begin position="7"/>
        <end position="29"/>
    </location>
</feature>
<feature type="transmembrane region" description="Helical" evidence="11">
    <location>
        <begin position="468"/>
        <end position="488"/>
    </location>
</feature>
<keyword evidence="2 11" id="KW-0808">Transferase</keyword>
<evidence type="ECO:0000256" key="7">
    <source>
        <dbReference type="ARBA" id="ARBA00023288"/>
    </source>
</evidence>
<dbReference type="STRING" id="1037660.A0A066WP28"/>
<evidence type="ECO:0000256" key="12">
    <source>
        <dbReference type="SAM" id="MobiDB-lite"/>
    </source>
</evidence>
<evidence type="ECO:0000256" key="6">
    <source>
        <dbReference type="ARBA" id="ARBA00023139"/>
    </source>
</evidence>
<evidence type="ECO:0000313" key="14">
    <source>
        <dbReference type="EMBL" id="KDN52774.1"/>
    </source>
</evidence>
<comment type="domain">
    <text evidence="11">The DHHC domain is required for palmitoyltransferase activity.</text>
</comment>
<sequence>MSTQITADRGVAARSASASGGGSVTTAADQACKAASAPFTLTAAAGSQGDGSEAKDLRMDPSNSVPQANGSAGHQVFEKGQLSHPGQGTARQAENDHAVSYFERCSLRIKRCDDRVAAYNERSRDRRKYGTGKRTRVGMPDVASALDSSAMGPINMQAAASTHVQAQPQAHATGQEGRVIGTKGETFLQRHIVVVLVAVIYSWAYIVYVWRLCAPMLQHRKVALNSQGAGVLLLVIFNILFLMAIWSYIRVVLSQPGFARDCVQPSDPPAPYDGPRATTAIQEAPQSSGPQEPLSESIPIEHSALAPQPAPQSAHGARIAVANESEKDEERATESALAATIDSTGVAVVSADKEAPQVKYEVQNFGQNPTSTQAATVQSSIAASQPQQTTVLNNQNPAPQLLPEPVRIPPDIPPLHPSQRYCHQCRIIKPLRTHHCRKCGTCVLRMDHHCTWVAGCVGARNHKFFHNFLVWTTLLEVYILITLAYHFAQGMQRRDTWPIDGYMISLFPLIGWFVIFTGTLLGLHTYLFLTNQTTIEQLDKQRRDSREAIMLSMYFSPKGEGGAELARRKGARKASLWKFKEKQKIKRKWDEAWGTPSTQGNMWWLGGPGELALATAAAEGGSNTSETYLLTETTAKEMGVAGRGAWLTNFKEVMGTNLMQWLCECCSSQRRCMLERWGYNSDFASSLLATTKSRSDRRRTMDCGTR</sequence>
<feature type="domain" description="Palmitoyltransferase DHHC" evidence="13">
    <location>
        <begin position="418"/>
        <end position="540"/>
    </location>
</feature>
<feature type="compositionally biased region" description="Polar residues" evidence="12">
    <location>
        <begin position="61"/>
        <end position="71"/>
    </location>
</feature>
<evidence type="ECO:0000256" key="9">
    <source>
        <dbReference type="ARBA" id="ARBA00038298"/>
    </source>
</evidence>
<dbReference type="EC" id="2.3.1.225" evidence="11"/>
<dbReference type="GO" id="GO:0005794">
    <property type="term" value="C:Golgi apparatus"/>
    <property type="evidence" value="ECO:0007669"/>
    <property type="project" value="TreeGrafter"/>
</dbReference>
<dbReference type="AlphaFoldDB" id="A0A066WP28"/>
<evidence type="ECO:0000256" key="2">
    <source>
        <dbReference type="ARBA" id="ARBA00022679"/>
    </source>
</evidence>
<evidence type="ECO:0000313" key="15">
    <source>
        <dbReference type="Proteomes" id="UP000027361"/>
    </source>
</evidence>
<comment type="similarity">
    <text evidence="9">Belongs to the DHHC palmitoyltransferase family. PFA5 subfamily.</text>
</comment>
<evidence type="ECO:0000256" key="11">
    <source>
        <dbReference type="RuleBase" id="RU079119"/>
    </source>
</evidence>
<dbReference type="InterPro" id="IPR001594">
    <property type="entry name" value="Palmitoyltrfase_DHHC"/>
</dbReference>
<dbReference type="GO" id="GO:0016020">
    <property type="term" value="C:membrane"/>
    <property type="evidence" value="ECO:0007669"/>
    <property type="project" value="UniProtKB-SubCell"/>
</dbReference>
<evidence type="ECO:0000256" key="10">
    <source>
        <dbReference type="ARBA" id="ARBA00048048"/>
    </source>
</evidence>
<keyword evidence="7" id="KW-0449">Lipoprotein</keyword>
<reference evidence="14 15" key="1">
    <citation type="submission" date="2014-05" db="EMBL/GenBank/DDBJ databases">
        <title>Draft genome sequence of a rare smut relative, Tilletiaria anomala UBC 951.</title>
        <authorList>
            <consortium name="DOE Joint Genome Institute"/>
            <person name="Toome M."/>
            <person name="Kuo A."/>
            <person name="Henrissat B."/>
            <person name="Lipzen A."/>
            <person name="Tritt A."/>
            <person name="Yoshinaga Y."/>
            <person name="Zane M."/>
            <person name="Barry K."/>
            <person name="Grigoriev I.V."/>
            <person name="Spatafora J.W."/>
            <person name="Aimea M.C."/>
        </authorList>
    </citation>
    <scope>NUCLEOTIDE SEQUENCE [LARGE SCALE GENOMIC DNA]</scope>
    <source>
        <strain evidence="14 15">UBC 951</strain>
    </source>
</reference>
<protein>
    <recommendedName>
        <fullName evidence="11">Palmitoyltransferase</fullName>
        <ecNumber evidence="11">2.3.1.225</ecNumber>
    </recommendedName>
</protein>
<dbReference type="OrthoDB" id="1436450at2759"/>
<keyword evidence="5 11" id="KW-0472">Membrane</keyword>
<dbReference type="HOGENOM" id="CLU_390873_0_0_1"/>
<keyword evidence="6" id="KW-0564">Palmitate</keyword>
<dbReference type="Pfam" id="PF01529">
    <property type="entry name" value="DHHC"/>
    <property type="match status" value="1"/>
</dbReference>
<gene>
    <name evidence="14" type="ORF">K437DRAFT_147875</name>
</gene>
<dbReference type="GO" id="GO:0019706">
    <property type="term" value="F:protein-cysteine S-palmitoyltransferase activity"/>
    <property type="evidence" value="ECO:0007669"/>
    <property type="project" value="UniProtKB-EC"/>
</dbReference>
<feature type="region of interest" description="Disordered" evidence="12">
    <location>
        <begin position="1"/>
        <end position="29"/>
    </location>
</feature>
<evidence type="ECO:0000256" key="5">
    <source>
        <dbReference type="ARBA" id="ARBA00023136"/>
    </source>
</evidence>
<evidence type="ECO:0000256" key="4">
    <source>
        <dbReference type="ARBA" id="ARBA00022989"/>
    </source>
</evidence>
<proteinExistence type="inferred from homology"/>
<dbReference type="RefSeq" id="XP_013245613.1">
    <property type="nucleotide sequence ID" value="XM_013390159.1"/>
</dbReference>
<comment type="caution">
    <text evidence="14">The sequence shown here is derived from an EMBL/GenBank/DDBJ whole genome shotgun (WGS) entry which is preliminary data.</text>
</comment>
<dbReference type="GO" id="GO:0005783">
    <property type="term" value="C:endoplasmic reticulum"/>
    <property type="evidence" value="ECO:0007669"/>
    <property type="project" value="TreeGrafter"/>
</dbReference>
<name>A0A066WP28_TILAU</name>
<dbReference type="PROSITE" id="PS50216">
    <property type="entry name" value="DHHC"/>
    <property type="match status" value="1"/>
</dbReference>
<keyword evidence="4 11" id="KW-1133">Transmembrane helix</keyword>
<dbReference type="EMBL" id="JMSN01000006">
    <property type="protein sequence ID" value="KDN52774.1"/>
    <property type="molecule type" value="Genomic_DNA"/>
</dbReference>
<dbReference type="PANTHER" id="PTHR22883:SF23">
    <property type="entry name" value="PALMITOYLTRANSFERASE ZDHHC6"/>
    <property type="match status" value="1"/>
</dbReference>
<keyword evidence="15" id="KW-1185">Reference proteome</keyword>
<evidence type="ECO:0000256" key="3">
    <source>
        <dbReference type="ARBA" id="ARBA00022692"/>
    </source>
</evidence>
<dbReference type="PANTHER" id="PTHR22883">
    <property type="entry name" value="ZINC FINGER DHHC DOMAIN CONTAINING PROTEIN"/>
    <property type="match status" value="1"/>
</dbReference>
<feature type="transmembrane region" description="Helical" evidence="11">
    <location>
        <begin position="509"/>
        <end position="529"/>
    </location>
</feature>
<feature type="transmembrane region" description="Helical" evidence="11">
    <location>
        <begin position="231"/>
        <end position="249"/>
    </location>
</feature>
<accession>A0A066WP28</accession>
<evidence type="ECO:0000256" key="8">
    <source>
        <dbReference type="ARBA" id="ARBA00023315"/>
    </source>
</evidence>
<keyword evidence="8 11" id="KW-0012">Acyltransferase</keyword>
<dbReference type="GeneID" id="25261605"/>
<comment type="catalytic activity">
    <reaction evidence="10 11">
        <text>L-cysteinyl-[protein] + hexadecanoyl-CoA = S-hexadecanoyl-L-cysteinyl-[protein] + CoA</text>
        <dbReference type="Rhea" id="RHEA:36683"/>
        <dbReference type="Rhea" id="RHEA-COMP:10131"/>
        <dbReference type="Rhea" id="RHEA-COMP:11032"/>
        <dbReference type="ChEBI" id="CHEBI:29950"/>
        <dbReference type="ChEBI" id="CHEBI:57287"/>
        <dbReference type="ChEBI" id="CHEBI:57379"/>
        <dbReference type="ChEBI" id="CHEBI:74151"/>
        <dbReference type="EC" id="2.3.1.225"/>
    </reaction>
</comment>
<dbReference type="InterPro" id="IPR039859">
    <property type="entry name" value="PFA4/ZDH16/20/ERF2-like"/>
</dbReference>
<evidence type="ECO:0000259" key="13">
    <source>
        <dbReference type="Pfam" id="PF01529"/>
    </source>
</evidence>
<organism evidence="14 15">
    <name type="scientific">Tilletiaria anomala (strain ATCC 24038 / CBS 436.72 / UBC 951)</name>
    <dbReference type="NCBI Taxonomy" id="1037660"/>
    <lineage>
        <taxon>Eukaryota</taxon>
        <taxon>Fungi</taxon>
        <taxon>Dikarya</taxon>
        <taxon>Basidiomycota</taxon>
        <taxon>Ustilaginomycotina</taxon>
        <taxon>Exobasidiomycetes</taxon>
        <taxon>Georgefischeriales</taxon>
        <taxon>Tilletiariaceae</taxon>
        <taxon>Tilletiaria</taxon>
    </lineage>
</organism>